<dbReference type="Gene3D" id="3.40.50.720">
    <property type="entry name" value="NAD(P)-binding Rossmann-like Domain"/>
    <property type="match status" value="2"/>
</dbReference>
<comment type="domain">
    <text evidence="8">Possesses an unusual extended V-shaped dimeric structure with each monomer consisting of three distinct domains arranged along a curved 'spinal' alpha-helix. The N-terminal catalytic domain specifically recognizes the glutamate moiety of the substrate. The second domain is the NADPH-binding domain, and the third C-terminal domain is responsible for dimerization.</text>
</comment>
<comment type="subunit">
    <text evidence="8">Homodimer.</text>
</comment>
<dbReference type="InterPro" id="IPR036453">
    <property type="entry name" value="GluRdtase_dimer_dom_sf"/>
</dbReference>
<feature type="binding site" evidence="8">
    <location>
        <begin position="49"/>
        <end position="52"/>
    </location>
    <ligand>
        <name>substrate</name>
    </ligand>
</feature>
<dbReference type="InterPro" id="IPR000343">
    <property type="entry name" value="4pyrrol_synth_GluRdtase"/>
</dbReference>
<feature type="active site" description="Nucleophile" evidence="8">
    <location>
        <position position="50"/>
    </location>
</feature>
<dbReference type="PROSITE" id="PS00747">
    <property type="entry name" value="GLUTR"/>
    <property type="match status" value="1"/>
</dbReference>
<evidence type="ECO:0000259" key="11">
    <source>
        <dbReference type="Pfam" id="PF01488"/>
    </source>
</evidence>
<dbReference type="InterPro" id="IPR015896">
    <property type="entry name" value="4pyrrol_synth_GluRdtase_dimer"/>
</dbReference>
<reference evidence="14" key="1">
    <citation type="journal article" date="2019" name="Int. J. Syst. Evol. Microbiol.">
        <title>The Global Catalogue of Microorganisms (GCM) 10K type strain sequencing project: providing services to taxonomists for standard genome sequencing and annotation.</title>
        <authorList>
            <consortium name="The Broad Institute Genomics Platform"/>
            <consortium name="The Broad Institute Genome Sequencing Center for Infectious Disease"/>
            <person name="Wu L."/>
            <person name="Ma J."/>
        </authorList>
    </citation>
    <scope>NUCLEOTIDE SEQUENCE [LARGE SCALE GENOMIC DNA]</scope>
    <source>
        <strain evidence="14">JCM 9651</strain>
    </source>
</reference>
<keyword evidence="4 8" id="KW-0521">NADP</keyword>
<evidence type="ECO:0000256" key="1">
    <source>
        <dbReference type="ARBA" id="ARBA00005059"/>
    </source>
</evidence>
<keyword evidence="6 8" id="KW-0627">Porphyrin biosynthesis</keyword>
<dbReference type="CDD" id="cd05213">
    <property type="entry name" value="NAD_bind_Glutamyl_tRNA_reduct"/>
    <property type="match status" value="1"/>
</dbReference>
<evidence type="ECO:0000256" key="7">
    <source>
        <dbReference type="ARBA" id="ARBA00047464"/>
    </source>
</evidence>
<dbReference type="SUPFAM" id="SSF69075">
    <property type="entry name" value="Glutamyl tRNA-reductase dimerization domain"/>
    <property type="match status" value="1"/>
</dbReference>
<evidence type="ECO:0000256" key="8">
    <source>
        <dbReference type="HAMAP-Rule" id="MF_00087"/>
    </source>
</evidence>
<dbReference type="PANTHER" id="PTHR43013">
    <property type="entry name" value="GLUTAMYL-TRNA REDUCTASE"/>
    <property type="match status" value="1"/>
</dbReference>
<comment type="caution">
    <text evidence="13">The sequence shown here is derived from an EMBL/GenBank/DDBJ whole genome shotgun (WGS) entry which is preliminary data.</text>
</comment>
<comment type="similarity">
    <text evidence="2 8 9">Belongs to the glutamyl-tRNA reductase family.</text>
</comment>
<proteinExistence type="inferred from homology"/>
<dbReference type="Pfam" id="PF01488">
    <property type="entry name" value="Shikimate_DH"/>
    <property type="match status" value="1"/>
</dbReference>
<keyword evidence="14" id="KW-1185">Reference proteome</keyword>
<feature type="domain" description="Quinate/shikimate 5-dehydrogenase/glutamyl-tRNA reductase" evidence="11">
    <location>
        <begin position="186"/>
        <end position="296"/>
    </location>
</feature>
<evidence type="ECO:0000259" key="12">
    <source>
        <dbReference type="Pfam" id="PF05201"/>
    </source>
</evidence>
<feature type="binding site" evidence="8">
    <location>
        <position position="120"/>
    </location>
    <ligand>
        <name>substrate</name>
    </ligand>
</feature>
<feature type="domain" description="Glutamyl-tRNA reductase N-terminal" evidence="12">
    <location>
        <begin position="6"/>
        <end position="156"/>
    </location>
</feature>
<gene>
    <name evidence="8" type="primary">hemA</name>
    <name evidence="13" type="ORF">GCM10020367_36170</name>
</gene>
<evidence type="ECO:0000256" key="4">
    <source>
        <dbReference type="ARBA" id="ARBA00022857"/>
    </source>
</evidence>
<comment type="catalytic activity">
    <reaction evidence="7 8 9">
        <text>(S)-4-amino-5-oxopentanoate + tRNA(Glu) + NADP(+) = L-glutamyl-tRNA(Glu) + NADPH + H(+)</text>
        <dbReference type="Rhea" id="RHEA:12344"/>
        <dbReference type="Rhea" id="RHEA-COMP:9663"/>
        <dbReference type="Rhea" id="RHEA-COMP:9680"/>
        <dbReference type="ChEBI" id="CHEBI:15378"/>
        <dbReference type="ChEBI" id="CHEBI:57501"/>
        <dbReference type="ChEBI" id="CHEBI:57783"/>
        <dbReference type="ChEBI" id="CHEBI:58349"/>
        <dbReference type="ChEBI" id="CHEBI:78442"/>
        <dbReference type="ChEBI" id="CHEBI:78520"/>
        <dbReference type="EC" id="1.2.1.70"/>
    </reaction>
</comment>
<dbReference type="SUPFAM" id="SSF69742">
    <property type="entry name" value="Glutamyl tRNA-reductase catalytic, N-terminal domain"/>
    <property type="match status" value="1"/>
</dbReference>
<protein>
    <recommendedName>
        <fullName evidence="3 8">Glutamyl-tRNA reductase</fullName>
        <shortName evidence="8">GluTR</shortName>
        <ecNumber evidence="3 8">1.2.1.70</ecNumber>
    </recommendedName>
</protein>
<feature type="site" description="Important for activity" evidence="8">
    <location>
        <position position="99"/>
    </location>
</feature>
<evidence type="ECO:0000313" key="13">
    <source>
        <dbReference type="EMBL" id="GAA3374003.1"/>
    </source>
</evidence>
<dbReference type="RefSeq" id="WP_345038769.1">
    <property type="nucleotide sequence ID" value="NZ_BAAAYL010000001.1"/>
</dbReference>
<dbReference type="EMBL" id="BAAAYL010000001">
    <property type="protein sequence ID" value="GAA3374003.1"/>
    <property type="molecule type" value="Genomic_DNA"/>
</dbReference>
<dbReference type="PANTHER" id="PTHR43013:SF1">
    <property type="entry name" value="GLUTAMYL-TRNA REDUCTASE"/>
    <property type="match status" value="1"/>
</dbReference>
<dbReference type="Gene3D" id="3.30.460.30">
    <property type="entry name" value="Glutamyl-tRNA reductase, N-terminal domain"/>
    <property type="match status" value="1"/>
</dbReference>
<dbReference type="NCBIfam" id="NF000744">
    <property type="entry name" value="PRK00045.1-3"/>
    <property type="match status" value="1"/>
</dbReference>
<dbReference type="SUPFAM" id="SSF51735">
    <property type="entry name" value="NAD(P)-binding Rossmann-fold domains"/>
    <property type="match status" value="1"/>
</dbReference>
<evidence type="ECO:0000313" key="14">
    <source>
        <dbReference type="Proteomes" id="UP001499990"/>
    </source>
</evidence>
<keyword evidence="5 8" id="KW-0560">Oxidoreductase</keyword>
<accession>A0ABP6SEM0</accession>
<comment type="pathway">
    <text evidence="1 8 9">Porphyrin-containing compound metabolism; protoporphyrin-IX biosynthesis; 5-aminolevulinate from L-glutamyl-tRNA(Glu): step 1/2.</text>
</comment>
<feature type="binding site" evidence="8">
    <location>
        <position position="109"/>
    </location>
    <ligand>
        <name>substrate</name>
    </ligand>
</feature>
<dbReference type="InterPro" id="IPR015895">
    <property type="entry name" value="4pyrrol_synth_GluRdtase_N"/>
</dbReference>
<evidence type="ECO:0000259" key="10">
    <source>
        <dbReference type="Pfam" id="PF00745"/>
    </source>
</evidence>
<feature type="binding site" evidence="8">
    <location>
        <begin position="114"/>
        <end position="116"/>
    </location>
    <ligand>
        <name>substrate</name>
    </ligand>
</feature>
<evidence type="ECO:0000256" key="3">
    <source>
        <dbReference type="ARBA" id="ARBA00012970"/>
    </source>
</evidence>
<dbReference type="InterPro" id="IPR036343">
    <property type="entry name" value="GluRdtase_N_sf"/>
</dbReference>
<dbReference type="Proteomes" id="UP001499990">
    <property type="component" value="Unassembled WGS sequence"/>
</dbReference>
<comment type="function">
    <text evidence="8">Catalyzes the NADPH-dependent reduction of glutamyl-tRNA(Glu) to glutamate 1-semialdehyde (GSA).</text>
</comment>
<dbReference type="InterPro" id="IPR018214">
    <property type="entry name" value="GluRdtase_CS"/>
</dbReference>
<evidence type="ECO:0000256" key="5">
    <source>
        <dbReference type="ARBA" id="ARBA00023002"/>
    </source>
</evidence>
<dbReference type="NCBIfam" id="TIGR01035">
    <property type="entry name" value="hemA"/>
    <property type="match status" value="1"/>
</dbReference>
<name>A0ABP6SEM0_9ACTN</name>
<dbReference type="EC" id="1.2.1.70" evidence="3 8"/>
<dbReference type="InterPro" id="IPR036291">
    <property type="entry name" value="NAD(P)-bd_dom_sf"/>
</dbReference>
<dbReference type="Pfam" id="PF05201">
    <property type="entry name" value="GlutR_N"/>
    <property type="match status" value="1"/>
</dbReference>
<evidence type="ECO:0000256" key="6">
    <source>
        <dbReference type="ARBA" id="ARBA00023244"/>
    </source>
</evidence>
<feature type="binding site" evidence="8">
    <location>
        <begin position="194"/>
        <end position="199"/>
    </location>
    <ligand>
        <name>NADP(+)</name>
        <dbReference type="ChEBI" id="CHEBI:58349"/>
    </ligand>
</feature>
<dbReference type="Pfam" id="PF00745">
    <property type="entry name" value="GlutR_dimer"/>
    <property type="match status" value="1"/>
</dbReference>
<dbReference type="HAMAP" id="MF_00087">
    <property type="entry name" value="Glu_tRNA_reductase"/>
    <property type="match status" value="1"/>
</dbReference>
<organism evidence="13 14">
    <name type="scientific">Streptomyces sannanensis</name>
    <dbReference type="NCBI Taxonomy" id="285536"/>
    <lineage>
        <taxon>Bacteria</taxon>
        <taxon>Bacillati</taxon>
        <taxon>Actinomycetota</taxon>
        <taxon>Actinomycetes</taxon>
        <taxon>Kitasatosporales</taxon>
        <taxon>Streptomycetaceae</taxon>
        <taxon>Streptomyces</taxon>
    </lineage>
</organism>
<evidence type="ECO:0000256" key="9">
    <source>
        <dbReference type="RuleBase" id="RU000584"/>
    </source>
</evidence>
<comment type="miscellaneous">
    <text evidence="8">During catalysis, the active site Cys acts as a nucleophile attacking the alpha-carbonyl group of tRNA-bound glutamate with the formation of a thioester intermediate between enzyme and glutamate, and the concomitant release of tRNA(Glu). The thioester intermediate is finally reduced by direct hydride transfer from NADPH, to form the product GSA.</text>
</comment>
<feature type="domain" description="Tetrapyrrole biosynthesis glutamyl-tRNA reductase dimerisation" evidence="10">
    <location>
        <begin position="423"/>
        <end position="522"/>
    </location>
</feature>
<sequence>MSLLVVGLSHRSAPVSVLERAALAPDARGKLLHDTLAAEPAAEATVLSTCNRIELYADVDKFHAGVAELSTLLAQHSGVGLEELTPYLYVHYEDRAVHHLFSVACGLDSMVVGEGQILGQIKDALALGQELHTAGRLINDLFQQALRVGKRAHSETGIDRAGQSLVTFGLEQFTAGTDEPVDAWAAGKRALVIGAGSMSSLAAATLARAGVAEIVVANRTPERAERLVATLEEHYGKGLTDPAAGTGVAARAVPMDAVADELGRVDVAVSCTGATGLVLAADTIAEALSAPGEPVTLIAEEAPDELALDRAAIERLAGFERVPDAGARTEAAPGCPEDPDAPAADDMGLHGAWMERGTVGRRSEGGRRAVPAQAGPVRLALLDLAMPRDIDAAAHRIPGVRLVDIESLAEASADAPMAADVDKVRTIVSDEVAAFGAAQRAAHITPTVVALRAMAAEVVAGEVARLEGRLPDLDDKQRAEVTQTVRRVVDKLLHAPTVRVKQLASEPGGAGYADALRTLFDLDPETVASVSRAELNDPNRGRS</sequence>
<dbReference type="InterPro" id="IPR006151">
    <property type="entry name" value="Shikm_DH/Glu-tRNA_Rdtase"/>
</dbReference>
<evidence type="ECO:0000256" key="2">
    <source>
        <dbReference type="ARBA" id="ARBA00005916"/>
    </source>
</evidence>